<accession>A0A6C0IIP9</accession>
<dbReference type="AlphaFoldDB" id="A0A6C0IIP9"/>
<proteinExistence type="predicted"/>
<sequence length="374" mass="43083">MTEEKPKYIRKKCEHGRYSFQCKDCKGSSICSHNTYKSICKICNGPGLCIHKRIKHNCIECHGASICDHGKRRSRCMECKGGSICSHNKLKSRCIECGGTEICEHHIRKERCIECHGSAVCEHNIRKSRCIKCNGSEICIHRHNKYCCVQCHGNNICEHNKIRCQCIDCGGKRTCEHKKRTSTCITCTPSSACQNCLAISIIGSKWKPHCFRCHCVLNPDANIPRKFMLKEHYVRDALQAHFGEELTMICNKQVEGGCSKRRPDIFIDCGSHCLIIEVDEHRHVNYSCEEKRMVELYEDIGFRKIVFIRFNPDAYETEEAYYDSPFHYTDSGVVHLDEEELERRVAQLINCINLHKGVEPAEQLTVEYLFYGNM</sequence>
<dbReference type="EMBL" id="MN740182">
    <property type="protein sequence ID" value="QHT92296.1"/>
    <property type="molecule type" value="Genomic_DNA"/>
</dbReference>
<protein>
    <submittedName>
        <fullName evidence="1">Uncharacterized protein</fullName>
    </submittedName>
</protein>
<evidence type="ECO:0000313" key="1">
    <source>
        <dbReference type="EMBL" id="QHT92296.1"/>
    </source>
</evidence>
<reference evidence="1" key="1">
    <citation type="journal article" date="2020" name="Nature">
        <title>Giant virus diversity and host interactions through global metagenomics.</title>
        <authorList>
            <person name="Schulz F."/>
            <person name="Roux S."/>
            <person name="Paez-Espino D."/>
            <person name="Jungbluth S."/>
            <person name="Walsh D.A."/>
            <person name="Denef V.J."/>
            <person name="McMahon K.D."/>
            <person name="Konstantinidis K.T."/>
            <person name="Eloe-Fadrosh E.A."/>
            <person name="Kyrpides N.C."/>
            <person name="Woyke T."/>
        </authorList>
    </citation>
    <scope>NUCLEOTIDE SEQUENCE</scope>
    <source>
        <strain evidence="1">GVMAG-M-3300023184-88</strain>
    </source>
</reference>
<name>A0A6C0IIP9_9ZZZZ</name>
<organism evidence="1">
    <name type="scientific">viral metagenome</name>
    <dbReference type="NCBI Taxonomy" id="1070528"/>
    <lineage>
        <taxon>unclassified sequences</taxon>
        <taxon>metagenomes</taxon>
        <taxon>organismal metagenomes</taxon>
    </lineage>
</organism>